<feature type="compositionally biased region" description="Basic and acidic residues" evidence="1">
    <location>
        <begin position="229"/>
        <end position="246"/>
    </location>
</feature>
<organism evidence="2 3">
    <name type="scientific">Striga hermonthica</name>
    <name type="common">Purple witchweed</name>
    <name type="synonym">Buchnera hermonthica</name>
    <dbReference type="NCBI Taxonomy" id="68872"/>
    <lineage>
        <taxon>Eukaryota</taxon>
        <taxon>Viridiplantae</taxon>
        <taxon>Streptophyta</taxon>
        <taxon>Embryophyta</taxon>
        <taxon>Tracheophyta</taxon>
        <taxon>Spermatophyta</taxon>
        <taxon>Magnoliopsida</taxon>
        <taxon>eudicotyledons</taxon>
        <taxon>Gunneridae</taxon>
        <taxon>Pentapetalae</taxon>
        <taxon>asterids</taxon>
        <taxon>lamiids</taxon>
        <taxon>Lamiales</taxon>
        <taxon>Orobanchaceae</taxon>
        <taxon>Buchnereae</taxon>
        <taxon>Striga</taxon>
    </lineage>
</organism>
<dbReference type="AlphaFoldDB" id="A0A9N7R1Z7"/>
<dbReference type="EMBL" id="CACSLK010000984">
    <property type="protein sequence ID" value="CAA0806569.1"/>
    <property type="molecule type" value="Genomic_DNA"/>
</dbReference>
<feature type="region of interest" description="Disordered" evidence="1">
    <location>
        <begin position="229"/>
        <end position="250"/>
    </location>
</feature>
<reference evidence="2" key="1">
    <citation type="submission" date="2019-12" db="EMBL/GenBank/DDBJ databases">
        <authorList>
            <person name="Scholes J."/>
        </authorList>
    </citation>
    <scope>NUCLEOTIDE SEQUENCE</scope>
</reference>
<protein>
    <submittedName>
        <fullName evidence="2">Uncharacterized protein</fullName>
    </submittedName>
</protein>
<evidence type="ECO:0000313" key="3">
    <source>
        <dbReference type="Proteomes" id="UP001153555"/>
    </source>
</evidence>
<feature type="non-terminal residue" evidence="2">
    <location>
        <position position="479"/>
    </location>
</feature>
<sequence length="479" mass="55279">IRIFRILLLFRIFIESKKKKKRVMMFIPLDEMDLEDLEFLERLERELTPWEHKYLEELHERRDHEEKLERQAKVMEGFADEEPILVLDLPGYVEDEVTEFMVERIGCEDSPSFGVVSMDVGQPDDTRIDVEEAEVAEILDVAREKELHTMFEGAEAVKVKEEILVVVDEGYDDTYKKDHADTKEATFQQVVIEIEEVPEVWMVEDESLRTRTFSKGAGMIRKWVLTPDDKKDQEPRLPEKAEERAKTTHAWPKRRVRARMRGAQVHKKGRIQEGRAHAHWRRRAWRLMVWRSGAQRVDVGWLMRARGYREWTSVAKGRISKWRASGHDARKTATSDGALWPSDRARAAEGCAVSKKATGVDWDALAFGELDGRKVRTDYGRTHARDRDAPVAGVRDSAFAVDVLSPAGIGVLGAGVHVHKELQTLFQLEIVTRPITSSEGYTVQISQQSDEYTNLDDFSKFQQHYTIQKCTTIKSINNF</sequence>
<keyword evidence="3" id="KW-1185">Reference proteome</keyword>
<comment type="caution">
    <text evidence="2">The sequence shown here is derived from an EMBL/GenBank/DDBJ whole genome shotgun (WGS) entry which is preliminary data.</text>
</comment>
<feature type="non-terminal residue" evidence="2">
    <location>
        <position position="1"/>
    </location>
</feature>
<name>A0A9N7R1Z7_STRHE</name>
<evidence type="ECO:0000256" key="1">
    <source>
        <dbReference type="SAM" id="MobiDB-lite"/>
    </source>
</evidence>
<gene>
    <name evidence="2" type="ORF">SHERM_09458</name>
</gene>
<proteinExistence type="predicted"/>
<dbReference type="Proteomes" id="UP001153555">
    <property type="component" value="Unassembled WGS sequence"/>
</dbReference>
<evidence type="ECO:0000313" key="2">
    <source>
        <dbReference type="EMBL" id="CAA0806569.1"/>
    </source>
</evidence>
<accession>A0A9N7R1Z7</accession>